<comment type="caution">
    <text evidence="2">The sequence shown here is derived from an EMBL/GenBank/DDBJ whole genome shotgun (WGS) entry which is preliminary data.</text>
</comment>
<evidence type="ECO:0000256" key="1">
    <source>
        <dbReference type="SAM" id="MobiDB-lite"/>
    </source>
</evidence>
<dbReference type="EMBL" id="WIXE01014139">
    <property type="protein sequence ID" value="KAK5974510.1"/>
    <property type="molecule type" value="Genomic_DNA"/>
</dbReference>
<feature type="region of interest" description="Disordered" evidence="1">
    <location>
        <begin position="1"/>
        <end position="24"/>
    </location>
</feature>
<organism evidence="2 3">
    <name type="scientific">Trichostrongylus colubriformis</name>
    <name type="common">Black scour worm</name>
    <dbReference type="NCBI Taxonomy" id="6319"/>
    <lineage>
        <taxon>Eukaryota</taxon>
        <taxon>Metazoa</taxon>
        <taxon>Ecdysozoa</taxon>
        <taxon>Nematoda</taxon>
        <taxon>Chromadorea</taxon>
        <taxon>Rhabditida</taxon>
        <taxon>Rhabditina</taxon>
        <taxon>Rhabditomorpha</taxon>
        <taxon>Strongyloidea</taxon>
        <taxon>Trichostrongylidae</taxon>
        <taxon>Trichostrongylus</taxon>
    </lineage>
</organism>
<evidence type="ECO:0000313" key="3">
    <source>
        <dbReference type="Proteomes" id="UP001331761"/>
    </source>
</evidence>
<gene>
    <name evidence="2" type="ORF">GCK32_021068</name>
</gene>
<dbReference type="Proteomes" id="UP001331761">
    <property type="component" value="Unassembled WGS sequence"/>
</dbReference>
<accession>A0AAN8FCJ9</accession>
<protein>
    <submittedName>
        <fullName evidence="2">Uncharacterized protein</fullName>
    </submittedName>
</protein>
<name>A0AAN8FCJ9_TRICO</name>
<keyword evidence="3" id="KW-1185">Reference proteome</keyword>
<dbReference type="AlphaFoldDB" id="A0AAN8FCJ9"/>
<proteinExistence type="predicted"/>
<reference evidence="2 3" key="1">
    <citation type="submission" date="2019-10" db="EMBL/GenBank/DDBJ databases">
        <title>Assembly and Annotation for the nematode Trichostrongylus colubriformis.</title>
        <authorList>
            <person name="Martin J."/>
        </authorList>
    </citation>
    <scope>NUCLEOTIDE SEQUENCE [LARGE SCALE GENOMIC DNA]</scope>
    <source>
        <strain evidence="2">G859</strain>
        <tissue evidence="2">Whole worm</tissue>
    </source>
</reference>
<evidence type="ECO:0000313" key="2">
    <source>
        <dbReference type="EMBL" id="KAK5974510.1"/>
    </source>
</evidence>
<sequence>MATYDKGCGPCDGTGLTPGRRRRRRSIFSTVPKEIVPAEWVIENEVVDPM</sequence>